<comment type="caution">
    <text evidence="3">The sequence shown here is derived from an EMBL/GenBank/DDBJ whole genome shotgun (WGS) entry which is preliminary data.</text>
</comment>
<feature type="compositionally biased region" description="Basic residues" evidence="1">
    <location>
        <begin position="1"/>
        <end position="11"/>
    </location>
</feature>
<proteinExistence type="predicted"/>
<name>A0A1B7YM91_COLHI</name>
<dbReference type="Proteomes" id="UP000092177">
    <property type="component" value="Chromosome 2"/>
</dbReference>
<dbReference type="OrthoDB" id="4849139at2759"/>
<keyword evidence="4" id="KW-1185">Reference proteome</keyword>
<dbReference type="VEuPathDB" id="FungiDB:CH63R_01875"/>
<evidence type="ECO:0000256" key="1">
    <source>
        <dbReference type="SAM" id="MobiDB-lite"/>
    </source>
</evidence>
<keyword evidence="2" id="KW-0812">Transmembrane</keyword>
<organism evidence="3 4">
    <name type="scientific">Colletotrichum higginsianum (strain IMI 349063)</name>
    <name type="common">Crucifer anthracnose fungus</name>
    <dbReference type="NCBI Taxonomy" id="759273"/>
    <lineage>
        <taxon>Eukaryota</taxon>
        <taxon>Fungi</taxon>
        <taxon>Dikarya</taxon>
        <taxon>Ascomycota</taxon>
        <taxon>Pezizomycotina</taxon>
        <taxon>Sordariomycetes</taxon>
        <taxon>Hypocreomycetidae</taxon>
        <taxon>Glomerellales</taxon>
        <taxon>Glomerellaceae</taxon>
        <taxon>Colletotrichum</taxon>
        <taxon>Colletotrichum destructivum species complex</taxon>
    </lineage>
</organism>
<keyword evidence="2" id="KW-1133">Transmembrane helix</keyword>
<feature type="transmembrane region" description="Helical" evidence="2">
    <location>
        <begin position="278"/>
        <end position="295"/>
    </location>
</feature>
<dbReference type="EMBL" id="LTAN01000002">
    <property type="protein sequence ID" value="OBR13149.1"/>
    <property type="molecule type" value="Genomic_DNA"/>
</dbReference>
<feature type="region of interest" description="Disordered" evidence="1">
    <location>
        <begin position="1"/>
        <end position="128"/>
    </location>
</feature>
<sequence>MYVSAPRRRRAGPPIPIRVRRHANSPIFAGRSPVPWSPAQPTPPSGRSADFQPFPVSPESTTTTTDSDGDLSPSCFTPPVQTPWPAGTSLEHERAGAEAGDGSGSDRRESVESRTGGVPETPTSTPVDRPLLAGIAMTMRMDRPDEVVAVAPSKFAGLPRSPRWRGGGGRRGLRRMPKLEGRILELRLSDEMFDEGGTFGRVIKIADEAEASGVEKAVSLEKGDDRGYDKVIEGESEAKEVWQLKTESAEREKEVTGMEECRCQKRRGFEEPIRWRKCPWVALMLVLFMLFIPTWKDMR</sequence>
<evidence type="ECO:0000313" key="3">
    <source>
        <dbReference type="EMBL" id="OBR13149.1"/>
    </source>
</evidence>
<dbReference type="GeneID" id="28860957"/>
<accession>A0A1B7YM91</accession>
<dbReference type="KEGG" id="chig:CH63R_01875"/>
<evidence type="ECO:0000313" key="4">
    <source>
        <dbReference type="Proteomes" id="UP000092177"/>
    </source>
</evidence>
<feature type="compositionally biased region" description="Low complexity" evidence="1">
    <location>
        <begin position="57"/>
        <end position="74"/>
    </location>
</feature>
<evidence type="ECO:0000256" key="2">
    <source>
        <dbReference type="SAM" id="Phobius"/>
    </source>
</evidence>
<feature type="compositionally biased region" description="Pro residues" evidence="1">
    <location>
        <begin position="35"/>
        <end position="44"/>
    </location>
</feature>
<dbReference type="AlphaFoldDB" id="A0A1B7YM91"/>
<keyword evidence="2" id="KW-0472">Membrane</keyword>
<gene>
    <name evidence="3" type="ORF">CH63R_01875</name>
</gene>
<reference evidence="4" key="1">
    <citation type="journal article" date="2017" name="BMC Genomics">
        <title>Gapless genome assembly of Colletotrichum higginsianum reveals chromosome structure and association of transposable elements with secondary metabolite gene clusters.</title>
        <authorList>
            <person name="Dallery J.-F."/>
            <person name="Lapalu N."/>
            <person name="Zampounis A."/>
            <person name="Pigne S."/>
            <person name="Luyten I."/>
            <person name="Amselem J."/>
            <person name="Wittenberg A.H.J."/>
            <person name="Zhou S."/>
            <person name="de Queiroz M.V."/>
            <person name="Robin G.P."/>
            <person name="Auger A."/>
            <person name="Hainaut M."/>
            <person name="Henrissat B."/>
            <person name="Kim K.-T."/>
            <person name="Lee Y.-H."/>
            <person name="Lespinet O."/>
            <person name="Schwartz D.C."/>
            <person name="Thon M.R."/>
            <person name="O'Connell R.J."/>
        </authorList>
    </citation>
    <scope>NUCLEOTIDE SEQUENCE [LARGE SCALE GENOMIC DNA]</scope>
    <source>
        <strain evidence="4">IMI 349063</strain>
    </source>
</reference>
<protein>
    <submittedName>
        <fullName evidence="3">Uncharacterized protein</fullName>
    </submittedName>
</protein>
<dbReference type="RefSeq" id="XP_018161666.1">
    <property type="nucleotide sequence ID" value="XM_018296850.1"/>
</dbReference>